<dbReference type="NCBIfam" id="TIGR02469">
    <property type="entry name" value="CbiT"/>
    <property type="match status" value="1"/>
</dbReference>
<dbReference type="InterPro" id="IPR014776">
    <property type="entry name" value="4pyrrole_Mease_sub2"/>
</dbReference>
<dbReference type="NCBIfam" id="TIGR02467">
    <property type="entry name" value="CbiE"/>
    <property type="match status" value="1"/>
</dbReference>
<dbReference type="PANTHER" id="PTHR43182:SF1">
    <property type="entry name" value="COBALT-PRECORRIN-7 C(5)-METHYLTRANSFERASE"/>
    <property type="match status" value="1"/>
</dbReference>
<dbReference type="Gene3D" id="3.40.1010.10">
    <property type="entry name" value="Cobalt-precorrin-4 Transmethylase, Domain 1"/>
    <property type="match status" value="1"/>
</dbReference>
<dbReference type="PIRSF" id="PIRSF036428">
    <property type="entry name" value="CobL"/>
    <property type="match status" value="1"/>
</dbReference>
<accession>A0A1S1Z5I4</accession>
<dbReference type="UniPathway" id="UPA00148"/>
<reference evidence="7 8" key="1">
    <citation type="journal article" date="2012" name="Int. J. Syst. Evol. Microbiol.">
        <title>Flammeovirga pacifica sp. nov., isolated from deep-sea sediment.</title>
        <authorList>
            <person name="Xu H."/>
            <person name="Fu Y."/>
            <person name="Yang N."/>
            <person name="Ding Z."/>
            <person name="Lai Q."/>
            <person name="Zeng R."/>
        </authorList>
    </citation>
    <scope>NUCLEOTIDE SEQUENCE [LARGE SCALE GENOMIC DNA]</scope>
    <source>
        <strain evidence="8">DSM 24597 / LMG 26175 / WPAGA1</strain>
    </source>
</reference>
<evidence type="ECO:0000256" key="3">
    <source>
        <dbReference type="ARBA" id="ARBA00022603"/>
    </source>
</evidence>
<dbReference type="InterPro" id="IPR014777">
    <property type="entry name" value="4pyrrole_Mease_sub1"/>
</dbReference>
<dbReference type="GO" id="GO:0032259">
    <property type="term" value="P:methylation"/>
    <property type="evidence" value="ECO:0007669"/>
    <property type="project" value="UniProtKB-KW"/>
</dbReference>
<dbReference type="InterPro" id="IPR035996">
    <property type="entry name" value="4pyrrol_Methylase_sf"/>
</dbReference>
<name>A0A1S1Z5I4_FLAPC</name>
<dbReference type="PANTHER" id="PTHR43182">
    <property type="entry name" value="COBALT-PRECORRIN-6B C(15)-METHYLTRANSFERASE (DECARBOXYLATING)"/>
    <property type="match status" value="1"/>
</dbReference>
<keyword evidence="4" id="KW-0808">Transferase</keyword>
<dbReference type="GO" id="GO:0008276">
    <property type="term" value="F:protein methyltransferase activity"/>
    <property type="evidence" value="ECO:0007669"/>
    <property type="project" value="InterPro"/>
</dbReference>
<dbReference type="STRING" id="915059.NH26_05625"/>
<dbReference type="GO" id="GO:0009236">
    <property type="term" value="P:cobalamin biosynthetic process"/>
    <property type="evidence" value="ECO:0007669"/>
    <property type="project" value="UniProtKB-UniPathway"/>
</dbReference>
<evidence type="ECO:0000256" key="2">
    <source>
        <dbReference type="ARBA" id="ARBA00022573"/>
    </source>
</evidence>
<gene>
    <name evidence="7" type="ORF">NH26_05625</name>
</gene>
<dbReference type="InterPro" id="IPR000878">
    <property type="entry name" value="4pyrrol_Mease"/>
</dbReference>
<dbReference type="InterPro" id="IPR050714">
    <property type="entry name" value="Cobalamin_biosynth_MTase"/>
</dbReference>
<evidence type="ECO:0000313" key="8">
    <source>
        <dbReference type="Proteomes" id="UP000179797"/>
    </source>
</evidence>
<evidence type="ECO:0000259" key="6">
    <source>
        <dbReference type="Pfam" id="PF00590"/>
    </source>
</evidence>
<protein>
    <recommendedName>
        <fullName evidence="6">Tetrapyrrole methylase domain-containing protein</fullName>
    </recommendedName>
</protein>
<keyword evidence="3" id="KW-0489">Methyltransferase</keyword>
<comment type="pathway">
    <text evidence="1">Cofactor biosynthesis; adenosylcobalamin biosynthesis.</text>
</comment>
<keyword evidence="5" id="KW-0949">S-adenosyl-L-methionine</keyword>
<evidence type="ECO:0000256" key="4">
    <source>
        <dbReference type="ARBA" id="ARBA00022679"/>
    </source>
</evidence>
<dbReference type="AlphaFoldDB" id="A0A1S1Z5I4"/>
<sequence length="396" mass="45000">MDLTVVGIGNHPQLQLSSDIENLINTGKVFSGGKRHYEIVQSILPKDHIWIEISGAMQKVISSFTQYDQKVIIFASGDPLFFGFGNTIKRLLPEAKMTVYPYFNSIQRLAHKTQVNYSDIKTISLHGRHTWKPLDISLIQGESLIGILTDNDHSPQKIAKRLLEHNYTNYQVIVGEELDGSDEKIQILSLENAQALHEVKKLNCILLIKKAELFIPRSFEDRSFQTLEGRPGMITKQSIRTLSLESLSLWDKSCFWDIGSCTGAIAIEAKLNYPKLNVFAFEKRIECEDIIDSNTKSHFCPGVNISINDFFDEDLNSYSVPNAVFIGGHGNRLRELIVKVDKVLQENGIVVMNTILEKSYQTFMAVFDELKYELKHPVKIKLNEYNTVHILVAQKI</sequence>
<comment type="caution">
    <text evidence="7">The sequence shown here is derived from an EMBL/GenBank/DDBJ whole genome shotgun (WGS) entry which is preliminary data.</text>
</comment>
<dbReference type="Gene3D" id="3.30.950.10">
    <property type="entry name" value="Methyltransferase, Cobalt-precorrin-4 Transmethylase, Domain 2"/>
    <property type="match status" value="1"/>
</dbReference>
<dbReference type="InterPro" id="IPR012818">
    <property type="entry name" value="CbiE"/>
</dbReference>
<dbReference type="SUPFAM" id="SSF53335">
    <property type="entry name" value="S-adenosyl-L-methionine-dependent methyltransferases"/>
    <property type="match status" value="1"/>
</dbReference>
<dbReference type="InterPro" id="IPR029063">
    <property type="entry name" value="SAM-dependent_MTases_sf"/>
</dbReference>
<dbReference type="InterPro" id="IPR014008">
    <property type="entry name" value="Cbl_synth_MTase_CbiT"/>
</dbReference>
<keyword evidence="2" id="KW-0169">Cobalamin biosynthesis</keyword>
<dbReference type="Pfam" id="PF00590">
    <property type="entry name" value="TP_methylase"/>
    <property type="match status" value="1"/>
</dbReference>
<proteinExistence type="predicted"/>
<evidence type="ECO:0000256" key="1">
    <source>
        <dbReference type="ARBA" id="ARBA00004953"/>
    </source>
</evidence>
<evidence type="ECO:0000256" key="5">
    <source>
        <dbReference type="ARBA" id="ARBA00022691"/>
    </source>
</evidence>
<dbReference type="EMBL" id="JRYR02000001">
    <property type="protein sequence ID" value="OHX68457.1"/>
    <property type="molecule type" value="Genomic_DNA"/>
</dbReference>
<evidence type="ECO:0000313" key="7">
    <source>
        <dbReference type="EMBL" id="OHX68457.1"/>
    </source>
</evidence>
<dbReference type="RefSeq" id="WP_044219498.1">
    <property type="nucleotide sequence ID" value="NZ_JRYR02000001.1"/>
</dbReference>
<dbReference type="Gene3D" id="3.40.50.150">
    <property type="entry name" value="Vaccinia Virus protein VP39"/>
    <property type="match status" value="1"/>
</dbReference>
<keyword evidence="8" id="KW-1185">Reference proteome</keyword>
<feature type="domain" description="Tetrapyrrole methylase" evidence="6">
    <location>
        <begin position="4"/>
        <end position="192"/>
    </location>
</feature>
<dbReference type="InterPro" id="IPR006365">
    <property type="entry name" value="Cbl_synth_CobL"/>
</dbReference>
<dbReference type="SUPFAM" id="SSF53790">
    <property type="entry name" value="Tetrapyrrole methylase"/>
    <property type="match status" value="1"/>
</dbReference>
<organism evidence="7 8">
    <name type="scientific">Flammeovirga pacifica</name>
    <dbReference type="NCBI Taxonomy" id="915059"/>
    <lineage>
        <taxon>Bacteria</taxon>
        <taxon>Pseudomonadati</taxon>
        <taxon>Bacteroidota</taxon>
        <taxon>Cytophagia</taxon>
        <taxon>Cytophagales</taxon>
        <taxon>Flammeovirgaceae</taxon>
        <taxon>Flammeovirga</taxon>
    </lineage>
</organism>
<dbReference type="Proteomes" id="UP000179797">
    <property type="component" value="Unassembled WGS sequence"/>
</dbReference>
<dbReference type="CDD" id="cd11644">
    <property type="entry name" value="Precorrin-6Y-MT"/>
    <property type="match status" value="1"/>
</dbReference>